<keyword evidence="4" id="KW-1185">Reference proteome</keyword>
<organism evidence="3 4">
    <name type="scientific">Blattamonas nauphoetae</name>
    <dbReference type="NCBI Taxonomy" id="2049346"/>
    <lineage>
        <taxon>Eukaryota</taxon>
        <taxon>Metamonada</taxon>
        <taxon>Preaxostyla</taxon>
        <taxon>Oxymonadida</taxon>
        <taxon>Blattamonas</taxon>
    </lineage>
</organism>
<feature type="region of interest" description="Disordered" evidence="1">
    <location>
        <begin position="421"/>
        <end position="450"/>
    </location>
</feature>
<feature type="transmembrane region" description="Helical" evidence="2">
    <location>
        <begin position="90"/>
        <end position="113"/>
    </location>
</feature>
<dbReference type="Proteomes" id="UP001281761">
    <property type="component" value="Unassembled WGS sequence"/>
</dbReference>
<name>A0ABQ9YFR0_9EUKA</name>
<feature type="compositionally biased region" description="Low complexity" evidence="1">
    <location>
        <begin position="421"/>
        <end position="433"/>
    </location>
</feature>
<reference evidence="3 4" key="1">
    <citation type="journal article" date="2022" name="bioRxiv">
        <title>Genomics of Preaxostyla Flagellates Illuminates Evolutionary Transitions and the Path Towards Mitochondrial Loss.</title>
        <authorList>
            <person name="Novak L.V.F."/>
            <person name="Treitli S.C."/>
            <person name="Pyrih J."/>
            <person name="Halakuc P."/>
            <person name="Pipaliya S.V."/>
            <person name="Vacek V."/>
            <person name="Brzon O."/>
            <person name="Soukal P."/>
            <person name="Eme L."/>
            <person name="Dacks J.B."/>
            <person name="Karnkowska A."/>
            <person name="Elias M."/>
            <person name="Hampl V."/>
        </authorList>
    </citation>
    <scope>NUCLEOTIDE SEQUENCE [LARGE SCALE GENOMIC DNA]</scope>
    <source>
        <strain evidence="3">NAU3</strain>
        <tissue evidence="3">Gut</tissue>
    </source>
</reference>
<feature type="transmembrane region" description="Helical" evidence="2">
    <location>
        <begin position="641"/>
        <end position="664"/>
    </location>
</feature>
<evidence type="ECO:0000313" key="4">
    <source>
        <dbReference type="Proteomes" id="UP001281761"/>
    </source>
</evidence>
<protein>
    <submittedName>
        <fullName evidence="3">Uncharacterized protein</fullName>
    </submittedName>
</protein>
<evidence type="ECO:0000313" key="3">
    <source>
        <dbReference type="EMBL" id="KAK2962543.1"/>
    </source>
</evidence>
<evidence type="ECO:0000256" key="2">
    <source>
        <dbReference type="SAM" id="Phobius"/>
    </source>
</evidence>
<keyword evidence="2" id="KW-0812">Transmembrane</keyword>
<dbReference type="EMBL" id="JARBJD010000010">
    <property type="protein sequence ID" value="KAK2962543.1"/>
    <property type="molecule type" value="Genomic_DNA"/>
</dbReference>
<keyword evidence="2" id="KW-0472">Membrane</keyword>
<sequence>MILLTIFFVSHAQEKSILPRSPTGFIGSTGLGWYELFSLAKPMENTLTLPTGTEVPVTTPTAAIITMIVEEQYDGDTIANLIFYYIGSNISYFIFYIILFVGIIGLFVGWILAQVSGQNDNKGEAIIHKKFRCCGLCRDPRNRTVSIVFKIAYFIFAIATTVFGIFAIVASSRIIDRSNSIFTSLTSSLTSFEGYLDSFLEAEKVGNPMTELISGLTSEFGLYFRLEEMTEYLNNIDNQLKSLYDLTEGIEYAASASSDLQTYLEDIMFDIGPYFNNPVADNLNDICTSLDFLLNPGNQHYLENVRTNLDFVLSITDFNLTANTERYDNIISSINANVGSIDSIDDYVLGKEPYTDVIGVLSNFYVNVTTSNQTTAQSAITNIRQTYSTNTDHLDEYRHFYTQSLIGADTCQTCPRIISSNTTQTKQSNSRSKMTSNSGSAKASRHGLAERKRKLRLNNSTISSTLTNTTSPVREANQVDPCETYINMLQAEYPSLTNEDKTLLFNLCTDVTTWSGLAYHFAEEDFKSLNQSSTFDLEDHLEWKNEMMEGLDAVFKSTVSGVEYIGGNVTSYYLSLSKKMESAKWGSESFRGQISDFRKQFIVVGNVINVILCLVLLIAIVVSAATSFFSKWFIRDGPFCCFLTLHLLISLVLIVVVIIFAAVAKPLLDLYKDLYRKQDHETIVPLMEYFMTAIARNFYEAPQGTPNPENPLERESYAFLDFNLLNATQLTYYLFPNSTDELDNPFTPFFDNFYDMTKSLVTLLLTEDSYLQGQGIKGSFLTPFLGYEDKIMAGLDEWITGQQDRFRNTKITPLIYDITDSILIETGTSLSAASLWIVIVIILIICESIILMAGRTLWRKIDGFERAKKQEKLAWKSGRNQMDATLTFVPWVKTKYKRLKNKISPAAVDEEEM</sequence>
<feature type="transmembrane region" description="Helical" evidence="2">
    <location>
        <begin position="151"/>
        <end position="170"/>
    </location>
</feature>
<evidence type="ECO:0000256" key="1">
    <source>
        <dbReference type="SAM" id="MobiDB-lite"/>
    </source>
</evidence>
<comment type="caution">
    <text evidence="3">The sequence shown here is derived from an EMBL/GenBank/DDBJ whole genome shotgun (WGS) entry which is preliminary data.</text>
</comment>
<feature type="transmembrane region" description="Helical" evidence="2">
    <location>
        <begin position="607"/>
        <end position="629"/>
    </location>
</feature>
<keyword evidence="2" id="KW-1133">Transmembrane helix</keyword>
<feature type="transmembrane region" description="Helical" evidence="2">
    <location>
        <begin position="835"/>
        <end position="858"/>
    </location>
</feature>
<accession>A0ABQ9YFR0</accession>
<proteinExistence type="predicted"/>
<gene>
    <name evidence="3" type="ORF">BLNAU_2375</name>
</gene>